<reference evidence="3 4" key="1">
    <citation type="submission" date="2014-02" db="EMBL/GenBank/DDBJ databases">
        <title>Transposable element dynamics among asymbiotic and ectomycorrhizal Amanita fungi.</title>
        <authorList>
            <consortium name="DOE Joint Genome Institute"/>
            <person name="Hess J."/>
            <person name="Skrede I."/>
            <person name="Wolfe B."/>
            <person name="LaButti K."/>
            <person name="Ohm R.A."/>
            <person name="Grigoriev I.V."/>
            <person name="Pringle A."/>
        </authorList>
    </citation>
    <scope>NUCLEOTIDE SEQUENCE [LARGE SCALE GENOMIC DNA]</scope>
    <source>
        <strain evidence="3 4">SKay4041</strain>
    </source>
</reference>
<dbReference type="Gene3D" id="1.10.357.150">
    <property type="match status" value="1"/>
</dbReference>
<dbReference type="GO" id="GO:0005737">
    <property type="term" value="C:cytoplasm"/>
    <property type="evidence" value="ECO:0007669"/>
    <property type="project" value="GOC"/>
</dbReference>
<feature type="compositionally biased region" description="Acidic residues" evidence="1">
    <location>
        <begin position="479"/>
        <end position="498"/>
    </location>
</feature>
<name>A0A2A9NVP3_9AGAR</name>
<dbReference type="GO" id="GO:1990423">
    <property type="term" value="C:RZZ complex"/>
    <property type="evidence" value="ECO:0007669"/>
    <property type="project" value="TreeGrafter"/>
</dbReference>
<dbReference type="AlphaFoldDB" id="A0A2A9NVP3"/>
<dbReference type="PANTHER" id="PTHR12205:SF0">
    <property type="entry name" value="CENTROMERE_KINETOCHORE PROTEIN ZW10 HOMOLOG"/>
    <property type="match status" value="1"/>
</dbReference>
<sequence>MAFPIPDHLPRRAVPQDVSSKILNTIDTATTQSLNAELARSWLAELDESINATKPMTSPYSAKQRIRERIQSDLPNFERQLASSKSVRERFHVLKTNVDELHQAVSSPQTGLISTLERRLNLHTTLTQEAANAAVLYQALSHLSRCYTQYSALEALAQAGKLPEAVAAYAELDTLLISAPVALDQAKVMTDLKRKARAAQALTEEQLSDAYSRSILITSNDILIYPSIQVRQSDSVLSLTSILSSLTPQSLTNHLSTLRRDLTSHLIDHIVKEPCSIMVETDIAGCSKLKHIPAPPNTEDRSSRLKNLSLVLDFLQQHLFPHLPTSHSTSFLHSLCKPLTNSVLTNLLQAFLPSSFEKIPPYLDLVNRATAFEDVYIVRLLGNDTNDKPIQIWAHGIGGHYERQRRLQILDKCRSIILLPADEDYFLDEIELVSENVPSSVIAVQEQDSKNEDKQLANVDPWGLEDNEGKSGTSSSVVVDEDSWGFDDDIPSEQDSQVEPEKEASPLVEEEPDPGDAWGWNEDDLSVDDSTESVWDDPWGETSGSDQFKNDSYVDTRSPPAPSITQPKAATRLEKMATKTKKHMNGDAQPAISMPSPSLSSASQQANLVEGLMPKSVQLRPPEVNTSNSVKESYRVSGRMRRLMSLVEDVLQEGRHLSMSNIFTPQMDGYHLGITILQTAPSVLDLFRALYPVKYASELASPEKGMVFSNDCLYLSGQVEQLTKSPAHEAVTVLNKLEESKHHLKILGESWYDDIIEKQRETVNDTLTDGAKGFIDSADQDRYDECESAVNQVLQHIKRLATKLKGSLTKSKYYTVIGLVTEAALSRILGDILALPDIPEIESHRLSELCKFLNALEGLFVEDPSQPSFVVAYVPSWLKFSYLSELLEASMADISYLFEEGALVDFSVDELVRLVRALFADTNLRTNTITKILNEHPVTLH</sequence>
<dbReference type="PANTHER" id="PTHR12205">
    <property type="entry name" value="CENTROMERE/KINETOCHORE PROTEIN ZW10"/>
    <property type="match status" value="1"/>
</dbReference>
<feature type="region of interest" description="Disordered" evidence="1">
    <location>
        <begin position="459"/>
        <end position="565"/>
    </location>
</feature>
<evidence type="ECO:0000256" key="1">
    <source>
        <dbReference type="SAM" id="MobiDB-lite"/>
    </source>
</evidence>
<feature type="compositionally biased region" description="Low complexity" evidence="1">
    <location>
        <begin position="590"/>
        <end position="600"/>
    </location>
</feature>
<dbReference type="InterPro" id="IPR046362">
    <property type="entry name" value="Zw10/DSL1_C_sf"/>
</dbReference>
<protein>
    <recommendedName>
        <fullName evidence="2">ZW10 C-terminal helical domain-containing protein</fullName>
    </recommendedName>
</protein>
<dbReference type="GO" id="GO:0007094">
    <property type="term" value="P:mitotic spindle assembly checkpoint signaling"/>
    <property type="evidence" value="ECO:0007669"/>
    <property type="project" value="TreeGrafter"/>
</dbReference>
<proteinExistence type="predicted"/>
<dbReference type="GO" id="GO:0006888">
    <property type="term" value="P:endoplasmic reticulum to Golgi vesicle-mediated transport"/>
    <property type="evidence" value="ECO:0007669"/>
    <property type="project" value="TreeGrafter"/>
</dbReference>
<feature type="compositionally biased region" description="Acidic residues" evidence="1">
    <location>
        <begin position="521"/>
        <end position="539"/>
    </location>
</feature>
<dbReference type="OrthoDB" id="534815at2759"/>
<accession>A0A2A9NVP3</accession>
<dbReference type="EMBL" id="KZ301984">
    <property type="protein sequence ID" value="PFH51800.1"/>
    <property type="molecule type" value="Genomic_DNA"/>
</dbReference>
<keyword evidence="4" id="KW-1185">Reference proteome</keyword>
<gene>
    <name evidence="3" type="ORF">AMATHDRAFT_46783</name>
</gene>
<dbReference type="STRING" id="703135.A0A2A9NVP3"/>
<dbReference type="Pfam" id="PF22766">
    <property type="entry name" value="ZW10_C2"/>
    <property type="match status" value="1"/>
</dbReference>
<dbReference type="Proteomes" id="UP000242287">
    <property type="component" value="Unassembled WGS sequence"/>
</dbReference>
<evidence type="ECO:0000259" key="2">
    <source>
        <dbReference type="Pfam" id="PF22766"/>
    </source>
</evidence>
<evidence type="ECO:0000313" key="4">
    <source>
        <dbReference type="Proteomes" id="UP000242287"/>
    </source>
</evidence>
<feature type="domain" description="ZW10 C-terminal helical" evidence="2">
    <location>
        <begin position="789"/>
        <end position="932"/>
    </location>
</feature>
<dbReference type="InterPro" id="IPR055148">
    <property type="entry name" value="ZW10_C_2"/>
</dbReference>
<evidence type="ECO:0000313" key="3">
    <source>
        <dbReference type="EMBL" id="PFH51800.1"/>
    </source>
</evidence>
<organism evidence="3 4">
    <name type="scientific">Amanita thiersii Skay4041</name>
    <dbReference type="NCBI Taxonomy" id="703135"/>
    <lineage>
        <taxon>Eukaryota</taxon>
        <taxon>Fungi</taxon>
        <taxon>Dikarya</taxon>
        <taxon>Basidiomycota</taxon>
        <taxon>Agaricomycotina</taxon>
        <taxon>Agaricomycetes</taxon>
        <taxon>Agaricomycetidae</taxon>
        <taxon>Agaricales</taxon>
        <taxon>Pluteineae</taxon>
        <taxon>Amanitaceae</taxon>
        <taxon>Amanita</taxon>
    </lineage>
</organism>
<feature type="region of interest" description="Disordered" evidence="1">
    <location>
        <begin position="581"/>
        <end position="600"/>
    </location>
</feature>